<feature type="signal peptide" evidence="1">
    <location>
        <begin position="1"/>
        <end position="20"/>
    </location>
</feature>
<dbReference type="EMBL" id="JAJTTA010000003">
    <property type="protein sequence ID" value="MCF0042440.1"/>
    <property type="molecule type" value="Genomic_DNA"/>
</dbReference>
<dbReference type="Proteomes" id="UP001139700">
    <property type="component" value="Unassembled WGS sequence"/>
</dbReference>
<evidence type="ECO:0000256" key="1">
    <source>
        <dbReference type="SAM" id="SignalP"/>
    </source>
</evidence>
<reference evidence="2" key="1">
    <citation type="submission" date="2021-12" db="EMBL/GenBank/DDBJ databases">
        <title>Novel species in genus Dyadobacter.</title>
        <authorList>
            <person name="Ma C."/>
        </authorList>
    </citation>
    <scope>NUCLEOTIDE SEQUENCE</scope>
    <source>
        <strain evidence="2">CY399</strain>
    </source>
</reference>
<protein>
    <submittedName>
        <fullName evidence="2">Uncharacterized protein</fullName>
    </submittedName>
</protein>
<sequence>MKHFFCLVTALTMLVGAVNAQLSEGTKVGVATGKGLNTDRSGVFWSSPTESSNVVGDFYIDSLWQEGSVKLNAPVTQFGGLESDSLAGITIRYNVLNDELEVLAKKNDIRVIKASYLKSFETRNNGNPQRFASIKSLIPNTELKGICEVLSSGKLTLIKHYKPKITKPNYNPSFGTGQKNTIMRQDSDYYVITNGKSEKINASKKGVLAVMGDKGKEVEAYLKEQKVALKSDLDLKGVFDFYNKN</sequence>
<feature type="chain" id="PRO_5040721017" evidence="1">
    <location>
        <begin position="21"/>
        <end position="245"/>
    </location>
</feature>
<comment type="caution">
    <text evidence="2">The sequence shown here is derived from an EMBL/GenBank/DDBJ whole genome shotgun (WGS) entry which is preliminary data.</text>
</comment>
<dbReference type="RefSeq" id="WP_234615283.1">
    <property type="nucleotide sequence ID" value="NZ_CP098806.1"/>
</dbReference>
<evidence type="ECO:0000313" key="2">
    <source>
        <dbReference type="EMBL" id="MCF0042440.1"/>
    </source>
</evidence>
<gene>
    <name evidence="2" type="ORF">LXM24_20215</name>
</gene>
<proteinExistence type="predicted"/>
<dbReference type="AlphaFoldDB" id="A0A9X1TAD5"/>
<organism evidence="2 3">
    <name type="scientific">Dyadobacter fanqingshengii</name>
    <dbReference type="NCBI Taxonomy" id="2906443"/>
    <lineage>
        <taxon>Bacteria</taxon>
        <taxon>Pseudomonadati</taxon>
        <taxon>Bacteroidota</taxon>
        <taxon>Cytophagia</taxon>
        <taxon>Cytophagales</taxon>
        <taxon>Spirosomataceae</taxon>
        <taxon>Dyadobacter</taxon>
    </lineage>
</organism>
<name>A0A9X1TAD5_9BACT</name>
<keyword evidence="3" id="KW-1185">Reference proteome</keyword>
<accession>A0A9X1TAD5</accession>
<evidence type="ECO:0000313" key="3">
    <source>
        <dbReference type="Proteomes" id="UP001139700"/>
    </source>
</evidence>
<keyword evidence="1" id="KW-0732">Signal</keyword>